<dbReference type="AlphaFoldDB" id="A0A0J9QUG6"/>
<dbReference type="OrthoDB" id="48625at2759"/>
<dbReference type="SUPFAM" id="SSF52540">
    <property type="entry name" value="P-loop containing nucleoside triphosphate hydrolases"/>
    <property type="match status" value="1"/>
</dbReference>
<proteinExistence type="inferred from homology"/>
<dbReference type="EMBL" id="CM002910">
    <property type="protein sequence ID" value="KMY87681.1"/>
    <property type="molecule type" value="Genomic_DNA"/>
</dbReference>
<reference evidence="8" key="1">
    <citation type="journal article" date="2013" name="Genome Res.">
        <title>A second-generation assembly of the Drosophila simulans genome provides new insights into patterns of lineage-specific divergence.</title>
        <authorList>
            <person name="Hu T.T."/>
            <person name="Eisen M.B."/>
            <person name="Thornton K.R."/>
            <person name="Andolfatto P."/>
        </authorList>
    </citation>
    <scope>NUCLEOTIDE SEQUENCE [LARGE SCALE GENOMIC DNA]</scope>
    <source>
        <strain evidence="8">W501</strain>
    </source>
</reference>
<dbReference type="InterPro" id="IPR005225">
    <property type="entry name" value="Small_GTP-bd"/>
</dbReference>
<keyword evidence="6" id="KW-0342">GTP-binding</keyword>
<dbReference type="PROSITE" id="PS51419">
    <property type="entry name" value="RAB"/>
    <property type="match status" value="1"/>
</dbReference>
<keyword evidence="5" id="KW-0653">Protein transport</keyword>
<dbReference type="PRINTS" id="PR00449">
    <property type="entry name" value="RASTRNSFRMNG"/>
</dbReference>
<dbReference type="Proteomes" id="UP000035880">
    <property type="component" value="Chromosome 2L"/>
</dbReference>
<dbReference type="SMART" id="SM00174">
    <property type="entry name" value="RHO"/>
    <property type="match status" value="1"/>
</dbReference>
<dbReference type="GO" id="GO:0005737">
    <property type="term" value="C:cytoplasm"/>
    <property type="evidence" value="ECO:0007669"/>
    <property type="project" value="TreeGrafter"/>
</dbReference>
<comment type="subcellular location">
    <subcellularLocation>
        <location evidence="1">Nucleus</location>
    </subcellularLocation>
</comment>
<evidence type="ECO:0000256" key="2">
    <source>
        <dbReference type="ARBA" id="ARBA00008028"/>
    </source>
</evidence>
<dbReference type="Gene3D" id="3.40.50.300">
    <property type="entry name" value="P-loop containing nucleotide triphosphate hydrolases"/>
    <property type="match status" value="1"/>
</dbReference>
<gene>
    <name evidence="8" type="primary">Dsim\GD22834</name>
    <name evidence="8" type="ORF">Dsimw501_GD22834</name>
</gene>
<reference evidence="8" key="3">
    <citation type="submission" date="2015-04" db="EMBL/GenBank/DDBJ databases">
        <authorList>
            <consortium name="FlyBase"/>
        </authorList>
    </citation>
    <scope>NUCLEOTIDE SEQUENCE</scope>
    <source>
        <strain evidence="8">W501</strain>
    </source>
</reference>
<dbReference type="GO" id="GO:0000054">
    <property type="term" value="P:ribosomal subunit export from nucleus"/>
    <property type="evidence" value="ECO:0007669"/>
    <property type="project" value="TreeGrafter"/>
</dbReference>
<dbReference type="GO" id="GO:0006606">
    <property type="term" value="P:protein import into nucleus"/>
    <property type="evidence" value="ECO:0007669"/>
    <property type="project" value="TreeGrafter"/>
</dbReference>
<dbReference type="GO" id="GO:0005525">
    <property type="term" value="F:GTP binding"/>
    <property type="evidence" value="ECO:0007669"/>
    <property type="project" value="UniProtKB-KW"/>
</dbReference>
<protein>
    <submittedName>
        <fullName evidence="8">Uncharacterized protein</fullName>
    </submittedName>
</protein>
<reference evidence="8" key="2">
    <citation type="submission" date="2014-06" db="EMBL/GenBank/DDBJ databases">
        <authorList>
            <person name="Hu T."/>
            <person name="Eisen M.B."/>
            <person name="Thornton K.R."/>
            <person name="Andolfatto P."/>
        </authorList>
    </citation>
    <scope>NUCLEOTIDE SEQUENCE</scope>
    <source>
        <strain evidence="8">W501</strain>
    </source>
</reference>
<dbReference type="Pfam" id="PF00071">
    <property type="entry name" value="Ras"/>
    <property type="match status" value="1"/>
</dbReference>
<sequence length="191" mass="22160">MIEYKLVILGDAQVGKTSLMNRVLYEMFEEEYKPTIGVDVNSFTIQTNRGFIRFIVWDTAGQEELCGLRDGYYINAQCAIIMVDEASHRTYRAWHLDLVRVCKNIPVVICGNKSENQKERMSALQVTFGRMNLVYYGISVKFKMNLEMPFMYLARKLTGDRSLTLVRPPEPNFLDVLNETPPEEELEREDL</sequence>
<comment type="similarity">
    <text evidence="2">Belongs to the small GTPase superfamily. Ran family.</text>
</comment>
<dbReference type="GO" id="GO:0005634">
    <property type="term" value="C:nucleus"/>
    <property type="evidence" value="ECO:0007669"/>
    <property type="project" value="UniProtKB-SubCell"/>
</dbReference>
<dbReference type="PROSITE" id="PS51418">
    <property type="entry name" value="RAN"/>
    <property type="match status" value="1"/>
</dbReference>
<dbReference type="Bgee" id="FBgn0194228">
    <property type="expression patterns" value="Expressed in male reproductive system and 2 other cell types or tissues"/>
</dbReference>
<keyword evidence="7" id="KW-0539">Nucleus</keyword>
<keyword evidence="3" id="KW-0813">Transport</keyword>
<dbReference type="SMART" id="SM00175">
    <property type="entry name" value="RAB"/>
    <property type="match status" value="1"/>
</dbReference>
<name>A0A0J9QUG6_DROSI</name>
<evidence type="ECO:0000256" key="3">
    <source>
        <dbReference type="ARBA" id="ARBA00022448"/>
    </source>
</evidence>
<evidence type="ECO:0000256" key="1">
    <source>
        <dbReference type="ARBA" id="ARBA00004123"/>
    </source>
</evidence>
<accession>A0A0J9QUG6</accession>
<evidence type="ECO:0000256" key="6">
    <source>
        <dbReference type="ARBA" id="ARBA00023134"/>
    </source>
</evidence>
<dbReference type="PANTHER" id="PTHR24071">
    <property type="entry name" value="RAN GTPASE"/>
    <property type="match status" value="1"/>
</dbReference>
<dbReference type="InterPro" id="IPR002041">
    <property type="entry name" value="Ran_GTPase"/>
</dbReference>
<dbReference type="SMART" id="SM00173">
    <property type="entry name" value="RAS"/>
    <property type="match status" value="1"/>
</dbReference>
<evidence type="ECO:0000256" key="4">
    <source>
        <dbReference type="ARBA" id="ARBA00022741"/>
    </source>
</evidence>
<dbReference type="SMART" id="SM00176">
    <property type="entry name" value="RAN"/>
    <property type="match status" value="1"/>
</dbReference>
<dbReference type="GO" id="GO:0003924">
    <property type="term" value="F:GTPase activity"/>
    <property type="evidence" value="ECO:0007669"/>
    <property type="project" value="InterPro"/>
</dbReference>
<dbReference type="PANTHER" id="PTHR24071:SF0">
    <property type="entry name" value="GTP-BINDING NUCLEAR PROTEIN RAN"/>
    <property type="match status" value="1"/>
</dbReference>
<evidence type="ECO:0000313" key="8">
    <source>
        <dbReference type="EMBL" id="KMY87681.1"/>
    </source>
</evidence>
<dbReference type="InterPro" id="IPR027417">
    <property type="entry name" value="P-loop_NTPase"/>
</dbReference>
<evidence type="ECO:0000256" key="5">
    <source>
        <dbReference type="ARBA" id="ARBA00022927"/>
    </source>
</evidence>
<dbReference type="NCBIfam" id="TIGR00231">
    <property type="entry name" value="small_GTP"/>
    <property type="match status" value="1"/>
</dbReference>
<keyword evidence="4" id="KW-0547">Nucleotide-binding</keyword>
<dbReference type="InterPro" id="IPR001806">
    <property type="entry name" value="Small_GTPase"/>
</dbReference>
<organism evidence="8">
    <name type="scientific">Drosophila simulans</name>
    <name type="common">Fruit fly</name>
    <dbReference type="NCBI Taxonomy" id="7240"/>
    <lineage>
        <taxon>Eukaryota</taxon>
        <taxon>Metazoa</taxon>
        <taxon>Ecdysozoa</taxon>
        <taxon>Arthropoda</taxon>
        <taxon>Hexapoda</taxon>
        <taxon>Insecta</taxon>
        <taxon>Pterygota</taxon>
        <taxon>Neoptera</taxon>
        <taxon>Endopterygota</taxon>
        <taxon>Diptera</taxon>
        <taxon>Brachycera</taxon>
        <taxon>Muscomorpha</taxon>
        <taxon>Ephydroidea</taxon>
        <taxon>Drosophilidae</taxon>
        <taxon>Drosophila</taxon>
        <taxon>Sophophora</taxon>
    </lineage>
</organism>
<evidence type="ECO:0000256" key="7">
    <source>
        <dbReference type="ARBA" id="ARBA00023242"/>
    </source>
</evidence>
<dbReference type="KEGG" id="dsi:Dsimw501_GD22834"/>